<protein>
    <recommendedName>
        <fullName evidence="8">Longin domain-containing protein</fullName>
    </recommendedName>
</protein>
<keyword evidence="6" id="KW-0636">Prenylation</keyword>
<dbReference type="EMBL" id="JAHBMH010000024">
    <property type="protein sequence ID" value="KAK1938528.1"/>
    <property type="molecule type" value="Genomic_DNA"/>
</dbReference>
<dbReference type="SUPFAM" id="SSF58038">
    <property type="entry name" value="SNARE fusion complex"/>
    <property type="match status" value="1"/>
</dbReference>
<dbReference type="Pfam" id="PF13774">
    <property type="entry name" value="Longin"/>
    <property type="match status" value="1"/>
</dbReference>
<evidence type="ECO:0000256" key="3">
    <source>
        <dbReference type="ARBA" id="ARBA00023136"/>
    </source>
</evidence>
<evidence type="ECO:0000259" key="8">
    <source>
        <dbReference type="PROSITE" id="PS50859"/>
    </source>
</evidence>
<evidence type="ECO:0000256" key="4">
    <source>
        <dbReference type="ARBA" id="ARBA00023139"/>
    </source>
</evidence>
<evidence type="ECO:0000313" key="9">
    <source>
        <dbReference type="EMBL" id="KAK1938528.1"/>
    </source>
</evidence>
<evidence type="ECO:0000256" key="2">
    <source>
        <dbReference type="ARBA" id="ARBA00022481"/>
    </source>
</evidence>
<evidence type="ECO:0000256" key="6">
    <source>
        <dbReference type="ARBA" id="ARBA00023289"/>
    </source>
</evidence>
<dbReference type="SMART" id="SM01270">
    <property type="entry name" value="Longin"/>
    <property type="match status" value="1"/>
</dbReference>
<dbReference type="AlphaFoldDB" id="A0AAD9LJ28"/>
<dbReference type="CDD" id="cd14824">
    <property type="entry name" value="Longin"/>
    <property type="match status" value="1"/>
</dbReference>
<dbReference type="InterPro" id="IPR011012">
    <property type="entry name" value="Longin-like_dom_sf"/>
</dbReference>
<proteinExistence type="inferred from homology"/>
<dbReference type="GO" id="GO:0005484">
    <property type="term" value="F:SNAP receptor activity"/>
    <property type="evidence" value="ECO:0007669"/>
    <property type="project" value="TreeGrafter"/>
</dbReference>
<organism evidence="9 10">
    <name type="scientific">Babesia divergens</name>
    <dbReference type="NCBI Taxonomy" id="32595"/>
    <lineage>
        <taxon>Eukaryota</taxon>
        <taxon>Sar</taxon>
        <taxon>Alveolata</taxon>
        <taxon>Apicomplexa</taxon>
        <taxon>Aconoidasida</taxon>
        <taxon>Piroplasmida</taxon>
        <taxon>Babesiidae</taxon>
        <taxon>Babesia</taxon>
    </lineage>
</organism>
<dbReference type="Gene3D" id="1.20.5.110">
    <property type="match status" value="1"/>
</dbReference>
<dbReference type="SUPFAM" id="SSF64356">
    <property type="entry name" value="SNARE-like"/>
    <property type="match status" value="1"/>
</dbReference>
<reference evidence="9" key="2">
    <citation type="submission" date="2021-05" db="EMBL/GenBank/DDBJ databases">
        <authorList>
            <person name="Pain A."/>
        </authorList>
    </citation>
    <scope>NUCLEOTIDE SEQUENCE</scope>
    <source>
        <strain evidence="9">1802A</strain>
    </source>
</reference>
<dbReference type="Proteomes" id="UP001195914">
    <property type="component" value="Unassembled WGS sequence"/>
</dbReference>
<dbReference type="PROSITE" id="PS50859">
    <property type="entry name" value="LONGIN"/>
    <property type="match status" value="1"/>
</dbReference>
<keyword evidence="3" id="KW-0472">Membrane</keyword>
<dbReference type="PANTHER" id="PTHR45806">
    <property type="entry name" value="SYNAPTOBREVIN HOMOLOG YKT6"/>
    <property type="match status" value="1"/>
</dbReference>
<sequence>MSSGKVTYIALLRCNDPPTFLTQYVKLSDLKFLERGTVKSIAVFAAREISGRITPGENVVVSEEKFDVYAYRWDIGVCAVCICGKNYPERVAFSLLQLAFFEFISKYPDAGEEHTTDVNLPIPEIKALLQQYRDPAVVDAYTNVASKVQNTLHIVHKTVADMLHNEETLEALVNQSRDLSTRTKDVFVKSRKLKRRSCCVLM</sequence>
<accession>A0AAD9LJ28</accession>
<comment type="caution">
    <text evidence="9">The sequence shown here is derived from an EMBL/GenBank/DDBJ whole genome shotgun (WGS) entry which is preliminary data.</text>
</comment>
<comment type="similarity">
    <text evidence="1">Belongs to the synaptobrevin family.</text>
</comment>
<evidence type="ECO:0000313" key="10">
    <source>
        <dbReference type="Proteomes" id="UP001195914"/>
    </source>
</evidence>
<comment type="subcellular location">
    <subcellularLocation>
        <location evidence="7">Endomembrane system</location>
        <topology evidence="7">Lipid-anchor</topology>
        <orientation evidence="7">Cytoplasmic side</orientation>
    </subcellularLocation>
</comment>
<dbReference type="InterPro" id="IPR010908">
    <property type="entry name" value="Longin_dom"/>
</dbReference>
<keyword evidence="4" id="KW-0564">Palmitate</keyword>
<dbReference type="Gene3D" id="3.30.450.50">
    <property type="entry name" value="Longin domain"/>
    <property type="match status" value="1"/>
</dbReference>
<dbReference type="GO" id="GO:0006888">
    <property type="term" value="P:endoplasmic reticulum to Golgi vesicle-mediated transport"/>
    <property type="evidence" value="ECO:0007669"/>
    <property type="project" value="TreeGrafter"/>
</dbReference>
<keyword evidence="10" id="KW-1185">Reference proteome</keyword>
<feature type="domain" description="Longin" evidence="8">
    <location>
        <begin position="10"/>
        <end position="107"/>
    </location>
</feature>
<evidence type="ECO:0000256" key="1">
    <source>
        <dbReference type="ARBA" id="ARBA00008025"/>
    </source>
</evidence>
<dbReference type="PANTHER" id="PTHR45806:SF1">
    <property type="entry name" value="SYNAPTOBREVIN HOMOLOG YKT6"/>
    <property type="match status" value="1"/>
</dbReference>
<name>A0AAD9LJ28_BABDI</name>
<keyword evidence="5" id="KW-0449">Lipoprotein</keyword>
<dbReference type="GO" id="GO:0005794">
    <property type="term" value="C:Golgi apparatus"/>
    <property type="evidence" value="ECO:0007669"/>
    <property type="project" value="TreeGrafter"/>
</dbReference>
<gene>
    <name evidence="9" type="ORF">X943_002091</name>
</gene>
<keyword evidence="2" id="KW-0488">Methylation</keyword>
<evidence type="ECO:0000256" key="5">
    <source>
        <dbReference type="ARBA" id="ARBA00023288"/>
    </source>
</evidence>
<reference evidence="9" key="1">
    <citation type="journal article" date="2014" name="Nucleic Acids Res.">
        <title>The evolutionary dynamics of variant antigen genes in Babesia reveal a history of genomic innovation underlying host-parasite interaction.</title>
        <authorList>
            <person name="Jackson A.P."/>
            <person name="Otto T.D."/>
            <person name="Darby A."/>
            <person name="Ramaprasad A."/>
            <person name="Xia D."/>
            <person name="Echaide I.E."/>
            <person name="Farber M."/>
            <person name="Gahlot S."/>
            <person name="Gamble J."/>
            <person name="Gupta D."/>
            <person name="Gupta Y."/>
            <person name="Jackson L."/>
            <person name="Malandrin L."/>
            <person name="Malas T.B."/>
            <person name="Moussa E."/>
            <person name="Nair M."/>
            <person name="Reid A.J."/>
            <person name="Sanders M."/>
            <person name="Sharma J."/>
            <person name="Tracey A."/>
            <person name="Quail M.A."/>
            <person name="Weir W."/>
            <person name="Wastling J.M."/>
            <person name="Hall N."/>
            <person name="Willadsen P."/>
            <person name="Lingelbach K."/>
            <person name="Shiels B."/>
            <person name="Tait A."/>
            <person name="Berriman M."/>
            <person name="Allred D.R."/>
            <person name="Pain A."/>
        </authorList>
    </citation>
    <scope>NUCLEOTIDE SEQUENCE</scope>
    <source>
        <strain evidence="9">1802A</strain>
    </source>
</reference>
<evidence type="ECO:0000256" key="7">
    <source>
        <dbReference type="ARBA" id="ARBA00046278"/>
    </source>
</evidence>